<comment type="function">
    <text evidence="9">Catalyzes the interconversion of L-alanine and D-alanine. May also act on other amino acids.</text>
</comment>
<dbReference type="Pfam" id="PF00842">
    <property type="entry name" value="Ala_racemase_C"/>
    <property type="match status" value="1"/>
</dbReference>
<dbReference type="EC" id="5.1.1.1" evidence="5 9"/>
<evidence type="ECO:0000313" key="14">
    <source>
        <dbReference type="Proteomes" id="UP000319809"/>
    </source>
</evidence>
<evidence type="ECO:0000256" key="7">
    <source>
        <dbReference type="ARBA" id="ARBA00023235"/>
    </source>
</evidence>
<evidence type="ECO:0000256" key="4">
    <source>
        <dbReference type="ARBA" id="ARBA00007880"/>
    </source>
</evidence>
<sequence>MKPFPRAEISRSALQSNLVQLRLIAPNSKVMAVVKANGYGHGLLNVAESVGLLNAAETVGMYSGSADGFGLARLEEALQLRDGGVKGKLLLLEGFFRQSDLPTLVTHNIDTVVHHESQLQMLETIKLEKPVTVWIKIDTGMHRIGFTLDQFDSIYQRLLACPQVAKPIHLMTHFACADEPDNTLTQTQMDAFEQRIKGLEGDRTLANSAGTLFWPSSQADWIRPGIALYGVSPVVGDRGVNHRLIPAMELVSNLIAVREHKAGDSVGYGAFWTAKQDTRLGVVAIGYGDGYPRNAPEGTPVWINGRRVPIVGRISMDMLTVDLGANAADKVGDNVQLWGKALAVEEVAEYIGTIAYELVTKLTPRVVVELLE</sequence>
<comment type="pathway">
    <text evidence="8 9">Amino-acid biosynthesis; D-alanine biosynthesis; D-alanine from L-alanine: step 1/1.</text>
</comment>
<feature type="modified residue" description="N6-(pyridoxal phosphate)lysine" evidence="9 10">
    <location>
        <position position="35"/>
    </location>
</feature>
<dbReference type="InterPro" id="IPR029066">
    <property type="entry name" value="PLP-binding_barrel"/>
</dbReference>
<evidence type="ECO:0000313" key="13">
    <source>
        <dbReference type="EMBL" id="QDE32569.1"/>
    </source>
</evidence>
<dbReference type="InterPro" id="IPR011079">
    <property type="entry name" value="Ala_racemase_C"/>
</dbReference>
<comment type="pathway">
    <text evidence="3">Cell wall biogenesis; peptidoglycan biosynthesis.</text>
</comment>
<dbReference type="NCBIfam" id="TIGR00492">
    <property type="entry name" value="alr"/>
    <property type="match status" value="1"/>
</dbReference>
<dbReference type="GO" id="GO:0008784">
    <property type="term" value="F:alanine racemase activity"/>
    <property type="evidence" value="ECO:0007669"/>
    <property type="project" value="UniProtKB-UniRule"/>
</dbReference>
<dbReference type="CDD" id="cd06827">
    <property type="entry name" value="PLPDE_III_AR_proteobact"/>
    <property type="match status" value="1"/>
</dbReference>
<dbReference type="Pfam" id="PF01168">
    <property type="entry name" value="Ala_racemase_N"/>
    <property type="match status" value="1"/>
</dbReference>
<protein>
    <recommendedName>
        <fullName evidence="5 9">Alanine racemase</fullName>
        <ecNumber evidence="5 9">5.1.1.1</ecNumber>
    </recommendedName>
</protein>
<keyword evidence="14" id="KW-1185">Reference proteome</keyword>
<dbReference type="UniPathway" id="UPA00042">
    <property type="reaction ID" value="UER00497"/>
</dbReference>
<dbReference type="PANTHER" id="PTHR30511">
    <property type="entry name" value="ALANINE RACEMASE"/>
    <property type="match status" value="1"/>
</dbReference>
<dbReference type="Gene3D" id="2.40.37.10">
    <property type="entry name" value="Lyase, Ornithine Decarboxylase, Chain A, domain 1"/>
    <property type="match status" value="1"/>
</dbReference>
<dbReference type="Gene3D" id="3.20.20.10">
    <property type="entry name" value="Alanine racemase"/>
    <property type="match status" value="1"/>
</dbReference>
<name>A0A4Y5YJ89_9GAMM</name>
<dbReference type="GO" id="GO:0030632">
    <property type="term" value="P:D-alanine biosynthetic process"/>
    <property type="evidence" value="ECO:0007669"/>
    <property type="project" value="UniProtKB-UniRule"/>
</dbReference>
<gene>
    <name evidence="13" type="primary">alr</name>
    <name evidence="13" type="ORF">FH971_17355</name>
</gene>
<dbReference type="InterPro" id="IPR001608">
    <property type="entry name" value="Ala_racemase_N"/>
</dbReference>
<dbReference type="PRINTS" id="PR00992">
    <property type="entry name" value="ALARACEMASE"/>
</dbReference>
<proteinExistence type="inferred from homology"/>
<dbReference type="HAMAP" id="MF_01201">
    <property type="entry name" value="Ala_racemase"/>
    <property type="match status" value="1"/>
</dbReference>
<evidence type="ECO:0000256" key="10">
    <source>
        <dbReference type="PIRSR" id="PIRSR600821-50"/>
    </source>
</evidence>
<dbReference type="PANTHER" id="PTHR30511:SF4">
    <property type="entry name" value="ALANINE RACEMASE, BIOSYNTHETIC"/>
    <property type="match status" value="1"/>
</dbReference>
<evidence type="ECO:0000259" key="12">
    <source>
        <dbReference type="SMART" id="SM01005"/>
    </source>
</evidence>
<dbReference type="PROSITE" id="PS00395">
    <property type="entry name" value="ALANINE_RACEMASE"/>
    <property type="match status" value="1"/>
</dbReference>
<feature type="active site" description="Proton acceptor; specific for L-alanine" evidence="9">
    <location>
        <position position="268"/>
    </location>
</feature>
<comment type="similarity">
    <text evidence="4 9">Belongs to the alanine racemase family.</text>
</comment>
<evidence type="ECO:0000256" key="2">
    <source>
        <dbReference type="ARBA" id="ARBA00001933"/>
    </source>
</evidence>
<dbReference type="InterPro" id="IPR000821">
    <property type="entry name" value="Ala_racemase"/>
</dbReference>
<dbReference type="InterPro" id="IPR020622">
    <property type="entry name" value="Ala_racemase_pyridoxalP-BS"/>
</dbReference>
<dbReference type="GO" id="GO:0030170">
    <property type="term" value="F:pyridoxal phosphate binding"/>
    <property type="evidence" value="ECO:0007669"/>
    <property type="project" value="UniProtKB-UniRule"/>
</dbReference>
<comment type="cofactor">
    <cofactor evidence="2 9 10">
        <name>pyridoxal 5'-phosphate</name>
        <dbReference type="ChEBI" id="CHEBI:597326"/>
    </cofactor>
</comment>
<dbReference type="AlphaFoldDB" id="A0A4Y5YJ89"/>
<accession>A0A4Y5YJ89</accession>
<organism evidence="13 14">
    <name type="scientific">Shewanella polaris</name>
    <dbReference type="NCBI Taxonomy" id="2588449"/>
    <lineage>
        <taxon>Bacteria</taxon>
        <taxon>Pseudomonadati</taxon>
        <taxon>Pseudomonadota</taxon>
        <taxon>Gammaproteobacteria</taxon>
        <taxon>Alteromonadales</taxon>
        <taxon>Shewanellaceae</taxon>
        <taxon>Shewanella</taxon>
    </lineage>
</organism>
<dbReference type="GO" id="GO:0005829">
    <property type="term" value="C:cytosol"/>
    <property type="evidence" value="ECO:0007669"/>
    <property type="project" value="TreeGrafter"/>
</dbReference>
<evidence type="ECO:0000256" key="6">
    <source>
        <dbReference type="ARBA" id="ARBA00022898"/>
    </source>
</evidence>
<dbReference type="SUPFAM" id="SSF50621">
    <property type="entry name" value="Alanine racemase C-terminal domain-like"/>
    <property type="match status" value="1"/>
</dbReference>
<keyword evidence="6 9" id="KW-0663">Pyridoxal phosphate</keyword>
<evidence type="ECO:0000256" key="3">
    <source>
        <dbReference type="ARBA" id="ARBA00004752"/>
    </source>
</evidence>
<keyword evidence="7 9" id="KW-0413">Isomerase</keyword>
<evidence type="ECO:0000256" key="9">
    <source>
        <dbReference type="HAMAP-Rule" id="MF_01201"/>
    </source>
</evidence>
<reference evidence="13 14" key="1">
    <citation type="submission" date="2019-06" db="EMBL/GenBank/DDBJ databases">
        <title>The genome of Shewanella sp. SM1901.</title>
        <authorList>
            <person name="Cha Q."/>
        </authorList>
    </citation>
    <scope>NUCLEOTIDE SEQUENCE [LARGE SCALE GENOMIC DNA]</scope>
    <source>
        <strain evidence="13 14">SM1901</strain>
    </source>
</reference>
<dbReference type="FunFam" id="3.20.20.10:FF:000002">
    <property type="entry name" value="Alanine racemase"/>
    <property type="match status" value="1"/>
</dbReference>
<feature type="binding site" evidence="9 11">
    <location>
        <position position="316"/>
    </location>
    <ligand>
        <name>substrate</name>
    </ligand>
</feature>
<dbReference type="FunFam" id="2.40.37.10:FF:000002">
    <property type="entry name" value="Alanine racemase"/>
    <property type="match status" value="1"/>
</dbReference>
<dbReference type="RefSeq" id="WP_140235146.1">
    <property type="nucleotide sequence ID" value="NZ_CP041036.1"/>
</dbReference>
<evidence type="ECO:0000256" key="8">
    <source>
        <dbReference type="ARBA" id="ARBA00037912"/>
    </source>
</evidence>
<dbReference type="InterPro" id="IPR009006">
    <property type="entry name" value="Ala_racemase/Decarboxylase_C"/>
</dbReference>
<evidence type="ECO:0000256" key="11">
    <source>
        <dbReference type="PIRSR" id="PIRSR600821-52"/>
    </source>
</evidence>
<dbReference type="Proteomes" id="UP000319809">
    <property type="component" value="Chromosome"/>
</dbReference>
<comment type="catalytic activity">
    <reaction evidence="1 9">
        <text>L-alanine = D-alanine</text>
        <dbReference type="Rhea" id="RHEA:20249"/>
        <dbReference type="ChEBI" id="CHEBI:57416"/>
        <dbReference type="ChEBI" id="CHEBI:57972"/>
        <dbReference type="EC" id="5.1.1.1"/>
    </reaction>
</comment>
<dbReference type="SUPFAM" id="SSF51419">
    <property type="entry name" value="PLP-binding barrel"/>
    <property type="match status" value="1"/>
</dbReference>
<dbReference type="KEGG" id="spol:FH971_17355"/>
<feature type="active site" description="Proton acceptor; specific for D-alanine" evidence="9">
    <location>
        <position position="35"/>
    </location>
</feature>
<evidence type="ECO:0000256" key="1">
    <source>
        <dbReference type="ARBA" id="ARBA00000316"/>
    </source>
</evidence>
<dbReference type="SMART" id="SM01005">
    <property type="entry name" value="Ala_racemase_C"/>
    <property type="match status" value="1"/>
</dbReference>
<feature type="binding site" evidence="9 11">
    <location>
        <position position="143"/>
    </location>
    <ligand>
        <name>substrate</name>
    </ligand>
</feature>
<dbReference type="EMBL" id="CP041036">
    <property type="protein sequence ID" value="QDE32569.1"/>
    <property type="molecule type" value="Genomic_DNA"/>
</dbReference>
<evidence type="ECO:0000256" key="5">
    <source>
        <dbReference type="ARBA" id="ARBA00013089"/>
    </source>
</evidence>
<feature type="domain" description="Alanine racemase C-terminal" evidence="12">
    <location>
        <begin position="247"/>
        <end position="371"/>
    </location>
</feature>